<feature type="transmembrane region" description="Helical" evidence="5">
    <location>
        <begin position="7"/>
        <end position="24"/>
    </location>
</feature>
<proteinExistence type="predicted"/>
<feature type="transmembrane region" description="Helical" evidence="5">
    <location>
        <begin position="199"/>
        <end position="220"/>
    </location>
</feature>
<evidence type="ECO:0000313" key="6">
    <source>
        <dbReference type="EMBL" id="CAK9000105.1"/>
    </source>
</evidence>
<evidence type="ECO:0000256" key="1">
    <source>
        <dbReference type="ARBA" id="ARBA00004141"/>
    </source>
</evidence>
<keyword evidence="2 5" id="KW-0812">Transmembrane</keyword>
<feature type="transmembrane region" description="Helical" evidence="5">
    <location>
        <begin position="166"/>
        <end position="187"/>
    </location>
</feature>
<dbReference type="EMBL" id="CAXAMN010002547">
    <property type="protein sequence ID" value="CAK9000105.1"/>
    <property type="molecule type" value="Genomic_DNA"/>
</dbReference>
<dbReference type="Pfam" id="PF04142">
    <property type="entry name" value="Nuc_sug_transp"/>
    <property type="match status" value="1"/>
</dbReference>
<evidence type="ECO:0000256" key="3">
    <source>
        <dbReference type="ARBA" id="ARBA00022989"/>
    </source>
</evidence>
<dbReference type="Proteomes" id="UP001642484">
    <property type="component" value="Unassembled WGS sequence"/>
</dbReference>
<evidence type="ECO:0000313" key="8">
    <source>
        <dbReference type="Proteomes" id="UP001642484"/>
    </source>
</evidence>
<evidence type="ECO:0000256" key="2">
    <source>
        <dbReference type="ARBA" id="ARBA00022692"/>
    </source>
</evidence>
<gene>
    <name evidence="6" type="ORF">CCMP2556_LOCUS5936</name>
    <name evidence="7" type="ORF">CCMP2556_LOCUS6008</name>
</gene>
<feature type="transmembrane region" description="Helical" evidence="5">
    <location>
        <begin position="240"/>
        <end position="262"/>
    </location>
</feature>
<accession>A0ABP0ICG4</accession>
<feature type="transmembrane region" description="Helical" evidence="5">
    <location>
        <begin position="274"/>
        <end position="291"/>
    </location>
</feature>
<feature type="transmembrane region" description="Helical" evidence="5">
    <location>
        <begin position="136"/>
        <end position="154"/>
    </location>
</feature>
<feature type="transmembrane region" description="Helical" evidence="5">
    <location>
        <begin position="73"/>
        <end position="93"/>
    </location>
</feature>
<comment type="subcellular location">
    <subcellularLocation>
        <location evidence="1">Membrane</location>
        <topology evidence="1">Multi-pass membrane protein</topology>
    </subcellularLocation>
</comment>
<dbReference type="EMBL" id="CAXAMN010002570">
    <property type="protein sequence ID" value="CAK9000289.1"/>
    <property type="molecule type" value="Genomic_DNA"/>
</dbReference>
<feature type="transmembrane region" description="Helical" evidence="5">
    <location>
        <begin position="297"/>
        <end position="314"/>
    </location>
</feature>
<keyword evidence="3 5" id="KW-1133">Transmembrane helix</keyword>
<evidence type="ECO:0000313" key="7">
    <source>
        <dbReference type="EMBL" id="CAK9000289.1"/>
    </source>
</evidence>
<sequence length="347" mass="37158">MMAGETAAKGTMGIFIIFVLSRALHPMVIDYSKEDGKMLYSKNSPAIMSQLLSMVFVNFLAWQEEGMKGVKPACWQIPKGASIFILIGLWYAFGDFLEMLSMGAMTGGVYQLLLQSKLLITAVMMKQLKGTTQSDLQWNVLIAATLAISAFVMVDSGSGSGEGSLPLMGVAMVLLKVGVSCYAAVLSDAKLKGFSNMSMSAKLSLMSLSRVIASVGIAAVMEPSVQPSYQWSAAGFFDHWTLATWIVTVSFTSKSLITLYLLKSLDGIQKNVGEALAVIVIFLGQIAAGSSVFNLCAFLLACLVVILVRIYGLAGKVKAKAIEMPKAKDAKVTEVKVVDIKNTNSPV</sequence>
<comment type="caution">
    <text evidence="7">The sequence shown here is derived from an EMBL/GenBank/DDBJ whole genome shotgun (WGS) entry which is preliminary data.</text>
</comment>
<feature type="transmembrane region" description="Helical" evidence="5">
    <location>
        <begin position="44"/>
        <end position="61"/>
    </location>
</feature>
<keyword evidence="4 5" id="KW-0472">Membrane</keyword>
<keyword evidence="8" id="KW-1185">Reference proteome</keyword>
<dbReference type="PANTHER" id="PTHR10231">
    <property type="entry name" value="NUCLEOTIDE-SUGAR TRANSMEMBRANE TRANSPORTER"/>
    <property type="match status" value="1"/>
</dbReference>
<protein>
    <submittedName>
        <fullName evidence="7">Uncharacterized protein</fullName>
    </submittedName>
</protein>
<organism evidence="7 8">
    <name type="scientific">Durusdinium trenchii</name>
    <dbReference type="NCBI Taxonomy" id="1381693"/>
    <lineage>
        <taxon>Eukaryota</taxon>
        <taxon>Sar</taxon>
        <taxon>Alveolata</taxon>
        <taxon>Dinophyceae</taxon>
        <taxon>Suessiales</taxon>
        <taxon>Symbiodiniaceae</taxon>
        <taxon>Durusdinium</taxon>
    </lineage>
</organism>
<dbReference type="InterPro" id="IPR007271">
    <property type="entry name" value="Nuc_sug_transpt"/>
</dbReference>
<evidence type="ECO:0000256" key="5">
    <source>
        <dbReference type="SAM" id="Phobius"/>
    </source>
</evidence>
<evidence type="ECO:0000256" key="4">
    <source>
        <dbReference type="ARBA" id="ARBA00023136"/>
    </source>
</evidence>
<feature type="transmembrane region" description="Helical" evidence="5">
    <location>
        <begin position="99"/>
        <end position="124"/>
    </location>
</feature>
<reference evidence="7 8" key="1">
    <citation type="submission" date="2024-02" db="EMBL/GenBank/DDBJ databases">
        <authorList>
            <person name="Chen Y."/>
            <person name="Shah S."/>
            <person name="Dougan E. K."/>
            <person name="Thang M."/>
            <person name="Chan C."/>
        </authorList>
    </citation>
    <scope>NUCLEOTIDE SEQUENCE [LARGE SCALE GENOMIC DNA]</scope>
</reference>
<name>A0ABP0ICG4_9DINO</name>